<evidence type="ECO:0000256" key="12">
    <source>
        <dbReference type="PIRSR" id="PIRSR038927-2"/>
    </source>
</evidence>
<dbReference type="InParanoid" id="A0A409VN11"/>
<evidence type="ECO:0000256" key="5">
    <source>
        <dbReference type="ARBA" id="ARBA00022617"/>
    </source>
</evidence>
<feature type="active site" evidence="11">
    <location>
        <position position="90"/>
    </location>
</feature>
<dbReference type="InterPro" id="IPR002226">
    <property type="entry name" value="Catalase_haem_BS"/>
</dbReference>
<dbReference type="GO" id="GO:0046872">
    <property type="term" value="F:metal ion binding"/>
    <property type="evidence" value="ECO:0007669"/>
    <property type="project" value="UniProtKB-KW"/>
</dbReference>
<dbReference type="InterPro" id="IPR018028">
    <property type="entry name" value="Catalase"/>
</dbReference>
<keyword evidence="9 10" id="KW-0376">Hydrogen peroxide</keyword>
<feature type="domain" description="Catalase core" evidence="15">
    <location>
        <begin position="39"/>
        <end position="431"/>
    </location>
</feature>
<dbReference type="InterPro" id="IPR020835">
    <property type="entry name" value="Catalase_sf"/>
</dbReference>
<dbReference type="SMART" id="SM01060">
    <property type="entry name" value="Catalase"/>
    <property type="match status" value="1"/>
</dbReference>
<dbReference type="Proteomes" id="UP000283269">
    <property type="component" value="Unassembled WGS sequence"/>
</dbReference>
<dbReference type="InterPro" id="IPR024708">
    <property type="entry name" value="Catalase_AS"/>
</dbReference>
<evidence type="ECO:0000256" key="10">
    <source>
        <dbReference type="PIRNR" id="PIRNR038927"/>
    </source>
</evidence>
<evidence type="ECO:0000313" key="16">
    <source>
        <dbReference type="EMBL" id="PPQ67661.1"/>
    </source>
</evidence>
<dbReference type="InterPro" id="IPR010582">
    <property type="entry name" value="Catalase_immune_responsive"/>
</dbReference>
<dbReference type="GO" id="GO:0005829">
    <property type="term" value="C:cytosol"/>
    <property type="evidence" value="ECO:0007669"/>
    <property type="project" value="TreeGrafter"/>
</dbReference>
<dbReference type="Gene3D" id="3.40.50.880">
    <property type="match status" value="1"/>
</dbReference>
<dbReference type="OrthoDB" id="6880011at2759"/>
<gene>
    <name evidence="16" type="ORF">CVT25_012689</name>
</gene>
<proteinExistence type="inferred from homology"/>
<dbReference type="Pfam" id="PF18011">
    <property type="entry name" value="Catalase_C"/>
    <property type="match status" value="1"/>
</dbReference>
<keyword evidence="5 10" id="KW-0349">Heme</keyword>
<keyword evidence="6 10" id="KW-0479">Metal-binding</keyword>
<dbReference type="InterPro" id="IPR043156">
    <property type="entry name" value="Catalase_clade2_helical"/>
</dbReference>
<dbReference type="InterPro" id="IPR011614">
    <property type="entry name" value="Catalase_core"/>
</dbReference>
<dbReference type="InterPro" id="IPR041399">
    <property type="entry name" value="Catalase_large_C"/>
</dbReference>
<evidence type="ECO:0000256" key="11">
    <source>
        <dbReference type="PIRSR" id="PIRSR038927-1"/>
    </source>
</evidence>
<evidence type="ECO:0000256" key="8">
    <source>
        <dbReference type="ARBA" id="ARBA00023004"/>
    </source>
</evidence>
<comment type="function">
    <text evidence="10">Occurs in almost all aerobically respiring organisms and serves to protect cells from the toxic effects of hydrogen peroxide.</text>
</comment>
<protein>
    <recommendedName>
        <fullName evidence="3 10">Catalase</fullName>
        <ecNumber evidence="3 10">1.11.1.6</ecNumber>
    </recommendedName>
</protein>
<evidence type="ECO:0000256" key="9">
    <source>
        <dbReference type="ARBA" id="ARBA00023324"/>
    </source>
</evidence>
<dbReference type="PANTHER" id="PTHR42821">
    <property type="entry name" value="CATALASE"/>
    <property type="match status" value="1"/>
</dbReference>
<dbReference type="Pfam" id="PF06628">
    <property type="entry name" value="Catalase-rel"/>
    <property type="match status" value="1"/>
</dbReference>
<dbReference type="GO" id="GO:0006979">
    <property type="term" value="P:response to oxidative stress"/>
    <property type="evidence" value="ECO:0007669"/>
    <property type="project" value="InterPro"/>
</dbReference>
<comment type="catalytic activity">
    <reaction evidence="10 13">
        <text>2 H2O2 = O2 + 2 H2O</text>
        <dbReference type="Rhea" id="RHEA:20309"/>
        <dbReference type="ChEBI" id="CHEBI:15377"/>
        <dbReference type="ChEBI" id="CHEBI:15379"/>
        <dbReference type="ChEBI" id="CHEBI:16240"/>
        <dbReference type="EC" id="1.11.1.6"/>
    </reaction>
</comment>
<dbReference type="PANTHER" id="PTHR42821:SF1">
    <property type="entry name" value="CATALASE-B"/>
    <property type="match status" value="1"/>
</dbReference>
<dbReference type="CDD" id="cd03132">
    <property type="entry name" value="GATase1_catalase"/>
    <property type="match status" value="1"/>
</dbReference>
<dbReference type="SUPFAM" id="SSF52317">
    <property type="entry name" value="Class I glutamine amidotransferase-like"/>
    <property type="match status" value="1"/>
</dbReference>
<keyword evidence="7 10" id="KW-0560">Oxidoreductase</keyword>
<comment type="caution">
    <text evidence="16">The sequence shown here is derived from an EMBL/GenBank/DDBJ whole genome shotgun (WGS) entry which is preliminary data.</text>
</comment>
<keyword evidence="4 10" id="KW-0575">Peroxidase</keyword>
<dbReference type="PRINTS" id="PR00067">
    <property type="entry name" value="CATALASE"/>
</dbReference>
<evidence type="ECO:0000256" key="7">
    <source>
        <dbReference type="ARBA" id="ARBA00023002"/>
    </source>
</evidence>
<comment type="similarity">
    <text evidence="2 10 13">Belongs to the catalase family.</text>
</comment>
<dbReference type="Gene3D" id="1.20.1370.20">
    <property type="match status" value="1"/>
</dbReference>
<evidence type="ECO:0000256" key="6">
    <source>
        <dbReference type="ARBA" id="ARBA00022723"/>
    </source>
</evidence>
<keyword evidence="17" id="KW-1185">Reference proteome</keyword>
<evidence type="ECO:0000256" key="13">
    <source>
        <dbReference type="RuleBase" id="RU000498"/>
    </source>
</evidence>
<comment type="function">
    <text evidence="14">Catalyzes the degradation of hydrogen peroxide (H(2)O(2)) generated by peroxisomal oxidases to water and oxygen, thereby protecting cells from the toxic effects of hydrogen peroxide.</text>
</comment>
<dbReference type="EC" id="1.11.1.6" evidence="3 10"/>
<dbReference type="GO" id="GO:0004096">
    <property type="term" value="F:catalase activity"/>
    <property type="evidence" value="ECO:0007669"/>
    <property type="project" value="UniProtKB-UniRule"/>
</dbReference>
<dbReference type="InterPro" id="IPR029062">
    <property type="entry name" value="Class_I_gatase-like"/>
</dbReference>
<dbReference type="EMBL" id="NHYD01003971">
    <property type="protein sequence ID" value="PPQ67661.1"/>
    <property type="molecule type" value="Genomic_DNA"/>
</dbReference>
<organism evidence="16 17">
    <name type="scientific">Psilocybe cyanescens</name>
    <dbReference type="NCBI Taxonomy" id="93625"/>
    <lineage>
        <taxon>Eukaryota</taxon>
        <taxon>Fungi</taxon>
        <taxon>Dikarya</taxon>
        <taxon>Basidiomycota</taxon>
        <taxon>Agaricomycotina</taxon>
        <taxon>Agaricomycetes</taxon>
        <taxon>Agaricomycetidae</taxon>
        <taxon>Agaricales</taxon>
        <taxon>Agaricineae</taxon>
        <taxon>Strophariaceae</taxon>
        <taxon>Psilocybe</taxon>
    </lineage>
</organism>
<evidence type="ECO:0000259" key="15">
    <source>
        <dbReference type="SMART" id="SM01060"/>
    </source>
</evidence>
<accession>A0A409VN11</accession>
<dbReference type="PROSITE" id="PS00437">
    <property type="entry name" value="CATALASE_1"/>
    <property type="match status" value="1"/>
</dbReference>
<comment type="cofactor">
    <cofactor evidence="1 10 12">
        <name>heme</name>
        <dbReference type="ChEBI" id="CHEBI:30413"/>
    </cofactor>
</comment>
<dbReference type="AlphaFoldDB" id="A0A409VN11"/>
<evidence type="ECO:0000256" key="3">
    <source>
        <dbReference type="ARBA" id="ARBA00012314"/>
    </source>
</evidence>
<feature type="binding site" description="axial binding residue" evidence="12">
    <location>
        <position position="378"/>
    </location>
    <ligand>
        <name>heme</name>
        <dbReference type="ChEBI" id="CHEBI:30413"/>
    </ligand>
    <ligandPart>
        <name>Fe</name>
        <dbReference type="ChEBI" id="CHEBI:18248"/>
    </ligandPart>
</feature>
<reference evidence="16 17" key="1">
    <citation type="journal article" date="2018" name="Evol. Lett.">
        <title>Horizontal gene cluster transfer increased hallucinogenic mushroom diversity.</title>
        <authorList>
            <person name="Reynolds H.T."/>
            <person name="Vijayakumar V."/>
            <person name="Gluck-Thaler E."/>
            <person name="Korotkin H.B."/>
            <person name="Matheny P.B."/>
            <person name="Slot J.C."/>
        </authorList>
    </citation>
    <scope>NUCLEOTIDE SEQUENCE [LARGE SCALE GENOMIC DNA]</scope>
    <source>
        <strain evidence="16 17">2631</strain>
    </source>
</reference>
<dbReference type="Gene3D" id="2.40.180.10">
    <property type="entry name" value="Catalase core domain"/>
    <property type="match status" value="1"/>
</dbReference>
<sequence>MSSSIGSAIRHAMSHVTDNAKVKDLKTNHVNVSSSSGLTTDYGAKVSDTDNWLSVQTDDGGPGPFLLEDHIAREKIHRFDHERIPERVVHARGTGAHGHFRVFNNSASKWTSAPVLTDPTRTTPIFIRFSTVQGSRGSADTVRDVRGFAMKFYTEEGNWDLVANDIPVFFIQNAIKFPDFVHAVKPEPHNEVPQAQTAHNNFWDYVGLQPESAHMVMWVMSDRGIPRSYRMMQGFGVNTFTLINAEGKRVFVKFFMTPELGVHSLVWDECLKIAGQDPDFHRKDLQEAIENGVYPKWTFGIQVVEEKDEHSFDFDILDATKVWPESLVPVHQIGEFTLDRVVDEYFPEVEQVAFCTSHVVPGIGFSDDPLLQGRNFSYFDTQITRLGINWEQTPINRPVCPVMNHNRDGSRQHRINPGPLNYFPNRDNAGHPVPPSQGGYIEFKQKVEGIKQRTRTTKFQEHYNQAQLFYNSLSQYEKNHVIAALSFELSHCDDQRVYGGYIKILNNIDFDLAVTVAKNVNGAVPDKPARINHGQKDPTLSQIYYAPKTPTIASRRIAVLITDGFNLDEVEAVRVALGSAKATTWVIGPRRGKIHSEGDNIVLGAGMVADHHFEGQRSTLFDAIYIPSGAEHAKNLATNGRAVHWIREAFGHCKAIGAIGDAAAVVKHVLSLPEVEFANSATDDVVSSYGVVTSGKYSATSAIVDVLEIAPGPKGFVSNFAYEISKHRCYERELDGLTSRIAY</sequence>
<dbReference type="Pfam" id="PF00199">
    <property type="entry name" value="Catalase"/>
    <property type="match status" value="1"/>
</dbReference>
<dbReference type="SUPFAM" id="SSF56634">
    <property type="entry name" value="Heme-dependent catalase-like"/>
    <property type="match status" value="1"/>
</dbReference>
<keyword evidence="8 10" id="KW-0408">Iron</keyword>
<dbReference type="GO" id="GO:0020037">
    <property type="term" value="F:heme binding"/>
    <property type="evidence" value="ECO:0007669"/>
    <property type="project" value="UniProtKB-UniRule"/>
</dbReference>
<dbReference type="PROSITE" id="PS51402">
    <property type="entry name" value="CATALASE_3"/>
    <property type="match status" value="1"/>
</dbReference>
<dbReference type="PIRSF" id="PIRSF038927">
    <property type="entry name" value="Catalase_clade2"/>
    <property type="match status" value="1"/>
</dbReference>
<evidence type="ECO:0000256" key="2">
    <source>
        <dbReference type="ARBA" id="ARBA00005329"/>
    </source>
</evidence>
<evidence type="ECO:0000256" key="4">
    <source>
        <dbReference type="ARBA" id="ARBA00022559"/>
    </source>
</evidence>
<evidence type="ECO:0000256" key="14">
    <source>
        <dbReference type="RuleBase" id="RU004142"/>
    </source>
</evidence>
<dbReference type="PROSITE" id="PS00438">
    <property type="entry name" value="CATALASE_2"/>
    <property type="match status" value="1"/>
</dbReference>
<dbReference type="STRING" id="93625.A0A409VN11"/>
<dbReference type="FunFam" id="2.40.180.10:FF:000003">
    <property type="entry name" value="Catalase"/>
    <property type="match status" value="1"/>
</dbReference>
<name>A0A409VN11_PSICY</name>
<dbReference type="InterPro" id="IPR024712">
    <property type="entry name" value="Catalase_clade2"/>
</dbReference>
<evidence type="ECO:0000256" key="1">
    <source>
        <dbReference type="ARBA" id="ARBA00001971"/>
    </source>
</evidence>
<feature type="active site" evidence="11">
    <location>
        <position position="164"/>
    </location>
</feature>
<evidence type="ECO:0000313" key="17">
    <source>
        <dbReference type="Proteomes" id="UP000283269"/>
    </source>
</evidence>
<dbReference type="GO" id="GO:0042744">
    <property type="term" value="P:hydrogen peroxide catabolic process"/>
    <property type="evidence" value="ECO:0007669"/>
    <property type="project" value="UniProtKB-UniRule"/>
</dbReference>